<dbReference type="InterPro" id="IPR008018">
    <property type="entry name" value="Phage_tail_attach_FII"/>
</dbReference>
<accession>A0ABZ3BCT8</accession>
<name>A0ABZ3BCT8_BURPY</name>
<reference evidence="1 2" key="1">
    <citation type="submission" date="2024-04" db="EMBL/GenBank/DDBJ databases">
        <title>Biological Control Activity of Plant Growth Promoting Rhizobacteria Burkholderia pyrrocinia BX1 against Tobacco black shank Introduction Tobacco black shank (TBS) caused by the oomycete Phytophthora. nicotianae (P. nicotianae) has become a destructive soil.</title>
        <authorList>
            <person name="Liu X."/>
            <person name="Shu C."/>
        </authorList>
    </citation>
    <scope>NUCLEOTIDE SEQUENCE [LARGE SCALE GENOMIC DNA]</scope>
    <source>
        <strain evidence="1 2">BX1</strain>
    </source>
</reference>
<dbReference type="InterPro" id="IPR053734">
    <property type="entry name" value="Phage_Head-Tail_Connect_sf"/>
</dbReference>
<evidence type="ECO:0008006" key="3">
    <source>
        <dbReference type="Google" id="ProtNLM"/>
    </source>
</evidence>
<dbReference type="RefSeq" id="WP_342307158.1">
    <property type="nucleotide sequence ID" value="NZ_CP150849.1"/>
</dbReference>
<dbReference type="Proteomes" id="UP001484179">
    <property type="component" value="Chromosome 1"/>
</dbReference>
<dbReference type="Gene3D" id="2.40.10.180">
    <property type="entry name" value="Phage tail proteins"/>
    <property type="match status" value="1"/>
</dbReference>
<evidence type="ECO:0000313" key="1">
    <source>
        <dbReference type="EMBL" id="WZW52808.1"/>
    </source>
</evidence>
<protein>
    <recommendedName>
        <fullName evidence="3">ATP-binding sugar transporter Gifsy-2</fullName>
    </recommendedName>
</protein>
<organism evidence="1 2">
    <name type="scientific">Burkholderia pyrrocinia</name>
    <name type="common">Pseudomonas pyrrocinia</name>
    <dbReference type="NCBI Taxonomy" id="60550"/>
    <lineage>
        <taxon>Bacteria</taxon>
        <taxon>Pseudomonadati</taxon>
        <taxon>Pseudomonadota</taxon>
        <taxon>Betaproteobacteria</taxon>
        <taxon>Burkholderiales</taxon>
        <taxon>Burkholderiaceae</taxon>
        <taxon>Burkholderia</taxon>
        <taxon>Burkholderia cepacia complex</taxon>
    </lineage>
</organism>
<sequence length="96" mass="10309">MAFRDLMAAVDAAVKRDLADDDVTIDGKPVQGMFAAPWLGPDLGTQRTNLIAPVLHITDDDAARVNEGSIVVAAGARYRVVELHPDGTGWTILILR</sequence>
<gene>
    <name evidence="1" type="ORF">WN985_10365</name>
</gene>
<proteinExistence type="predicted"/>
<dbReference type="Pfam" id="PF05354">
    <property type="entry name" value="Phage_attach"/>
    <property type="match status" value="1"/>
</dbReference>
<dbReference type="EMBL" id="CP150849">
    <property type="protein sequence ID" value="WZW52808.1"/>
    <property type="molecule type" value="Genomic_DNA"/>
</dbReference>
<evidence type="ECO:0000313" key="2">
    <source>
        <dbReference type="Proteomes" id="UP001484179"/>
    </source>
</evidence>
<keyword evidence="2" id="KW-1185">Reference proteome</keyword>